<feature type="transmembrane region" description="Helical" evidence="1">
    <location>
        <begin position="92"/>
        <end position="111"/>
    </location>
</feature>
<keyword evidence="1" id="KW-0472">Membrane</keyword>
<dbReference type="Proteomes" id="UP000283387">
    <property type="component" value="Unassembled WGS sequence"/>
</dbReference>
<comment type="caution">
    <text evidence="2">The sequence shown here is derived from an EMBL/GenBank/DDBJ whole genome shotgun (WGS) entry which is preliminary data.</text>
</comment>
<evidence type="ECO:0000313" key="3">
    <source>
        <dbReference type="Proteomes" id="UP000283387"/>
    </source>
</evidence>
<dbReference type="EMBL" id="RAPN01000001">
    <property type="protein sequence ID" value="RKD89853.1"/>
    <property type="molecule type" value="Genomic_DNA"/>
</dbReference>
<sequence>MQQKTDDFDYDAIDYAFYDIGGSDGRYGTDNQKKELEELPIEIQNKIQELENWANSNSKQAKRNLLWFWILKIPAIVFSATTGILALLEFNILAAILGSISSLCILIDGLFPRGTMRNLQIKAVYEIKWLQNEIVDRWRIGVGDKQTLTREIIFLCMNECKRINSYLISSEMINSDKTVRQAE</sequence>
<evidence type="ECO:0000256" key="1">
    <source>
        <dbReference type="SAM" id="Phobius"/>
    </source>
</evidence>
<keyword evidence="1" id="KW-1133">Transmembrane helix</keyword>
<proteinExistence type="predicted"/>
<evidence type="ECO:0008006" key="4">
    <source>
        <dbReference type="Google" id="ProtNLM"/>
    </source>
</evidence>
<reference evidence="2 3" key="1">
    <citation type="submission" date="2018-09" db="EMBL/GenBank/DDBJ databases">
        <title>Genomic Encyclopedia of Archaeal and Bacterial Type Strains, Phase II (KMG-II): from individual species to whole genera.</title>
        <authorList>
            <person name="Goeker M."/>
        </authorList>
    </citation>
    <scope>NUCLEOTIDE SEQUENCE [LARGE SCALE GENOMIC DNA]</scope>
    <source>
        <strain evidence="2 3">DSM 27148</strain>
    </source>
</reference>
<gene>
    <name evidence="2" type="ORF">BC643_0186</name>
</gene>
<evidence type="ECO:0000313" key="2">
    <source>
        <dbReference type="EMBL" id="RKD89853.1"/>
    </source>
</evidence>
<name>A0A419W316_9BACT</name>
<dbReference type="AlphaFoldDB" id="A0A419W316"/>
<dbReference type="RefSeq" id="WP_120271301.1">
    <property type="nucleotide sequence ID" value="NZ_RAPN01000001.1"/>
</dbReference>
<accession>A0A419W316</accession>
<organism evidence="2 3">
    <name type="scientific">Mangrovibacterium diazotrophicum</name>
    <dbReference type="NCBI Taxonomy" id="1261403"/>
    <lineage>
        <taxon>Bacteria</taxon>
        <taxon>Pseudomonadati</taxon>
        <taxon>Bacteroidota</taxon>
        <taxon>Bacteroidia</taxon>
        <taxon>Marinilabiliales</taxon>
        <taxon>Prolixibacteraceae</taxon>
        <taxon>Mangrovibacterium</taxon>
    </lineage>
</organism>
<protein>
    <recommendedName>
        <fullName evidence="4">SMODS and SLOG-associating 2TM effector domain-containing protein</fullName>
    </recommendedName>
</protein>
<keyword evidence="3" id="KW-1185">Reference proteome</keyword>
<feature type="transmembrane region" description="Helical" evidence="1">
    <location>
        <begin position="65"/>
        <end position="86"/>
    </location>
</feature>
<keyword evidence="1" id="KW-0812">Transmembrane</keyword>